<dbReference type="AlphaFoldDB" id="A0A9Q3EEV3"/>
<dbReference type="Proteomes" id="UP000765509">
    <property type="component" value="Unassembled WGS sequence"/>
</dbReference>
<dbReference type="EMBL" id="AVOT02027612">
    <property type="protein sequence ID" value="MBW0519738.1"/>
    <property type="molecule type" value="Genomic_DNA"/>
</dbReference>
<organism evidence="1 2">
    <name type="scientific">Austropuccinia psidii MF-1</name>
    <dbReference type="NCBI Taxonomy" id="1389203"/>
    <lineage>
        <taxon>Eukaryota</taxon>
        <taxon>Fungi</taxon>
        <taxon>Dikarya</taxon>
        <taxon>Basidiomycota</taxon>
        <taxon>Pucciniomycotina</taxon>
        <taxon>Pucciniomycetes</taxon>
        <taxon>Pucciniales</taxon>
        <taxon>Sphaerophragmiaceae</taxon>
        <taxon>Austropuccinia</taxon>
    </lineage>
</organism>
<protein>
    <recommendedName>
        <fullName evidence="3">Chromo domain-containing protein</fullName>
    </recommendedName>
</protein>
<evidence type="ECO:0000313" key="1">
    <source>
        <dbReference type="EMBL" id="MBW0519738.1"/>
    </source>
</evidence>
<gene>
    <name evidence="1" type="ORF">O181_059453</name>
</gene>
<comment type="caution">
    <text evidence="1">The sequence shown here is derived from an EMBL/GenBank/DDBJ whole genome shotgun (WGS) entry which is preliminary data.</text>
</comment>
<dbReference type="OrthoDB" id="2507021at2759"/>
<keyword evidence="2" id="KW-1185">Reference proteome</keyword>
<evidence type="ECO:0000313" key="2">
    <source>
        <dbReference type="Proteomes" id="UP000765509"/>
    </source>
</evidence>
<dbReference type="SUPFAM" id="SSF54160">
    <property type="entry name" value="Chromo domain-like"/>
    <property type="match status" value="1"/>
</dbReference>
<evidence type="ECO:0008006" key="3">
    <source>
        <dbReference type="Google" id="ProtNLM"/>
    </source>
</evidence>
<accession>A0A9Q3EEV3</accession>
<reference evidence="1" key="1">
    <citation type="submission" date="2021-03" db="EMBL/GenBank/DDBJ databases">
        <title>Draft genome sequence of rust myrtle Austropuccinia psidii MF-1, a brazilian biotype.</title>
        <authorList>
            <person name="Quecine M.C."/>
            <person name="Pachon D.M.R."/>
            <person name="Bonatelli M.L."/>
            <person name="Correr F.H."/>
            <person name="Franceschini L.M."/>
            <person name="Leite T.F."/>
            <person name="Margarido G.R.A."/>
            <person name="Almeida C.A."/>
            <person name="Ferrarezi J.A."/>
            <person name="Labate C.A."/>
        </authorList>
    </citation>
    <scope>NUCLEOTIDE SEQUENCE</scope>
    <source>
        <strain evidence="1">MF-1</strain>
    </source>
</reference>
<dbReference type="Gene3D" id="2.40.50.40">
    <property type="match status" value="1"/>
</dbReference>
<name>A0A9Q3EEV3_9BASI</name>
<proteinExistence type="predicted"/>
<sequence length="98" mass="11734">MHTSSSSHLNENPFTWYSTFHSSNQSRNQQYQIGIKSLLLQEEWEVSQTLYSKLNREKLWYLVECKSLSQDPERTTWEPTENLKKFPDPVKKIHQSYP</sequence>
<dbReference type="InterPro" id="IPR016197">
    <property type="entry name" value="Chromo-like_dom_sf"/>
</dbReference>